<evidence type="ECO:0000259" key="3">
    <source>
        <dbReference type="PROSITE" id="PS50195"/>
    </source>
</evidence>
<dbReference type="Pfam" id="PF00787">
    <property type="entry name" value="PX"/>
    <property type="match status" value="1"/>
</dbReference>
<keyword evidence="1" id="KW-0433">Leucine-rich repeat</keyword>
<reference evidence="4 5" key="1">
    <citation type="journal article" date="2013" name="Nature">
        <title>Insights into bilaterian evolution from three spiralian genomes.</title>
        <authorList>
            <person name="Simakov O."/>
            <person name="Marletaz F."/>
            <person name="Cho S.J."/>
            <person name="Edsinger-Gonzales E."/>
            <person name="Havlak P."/>
            <person name="Hellsten U."/>
            <person name="Kuo D.H."/>
            <person name="Larsson T."/>
            <person name="Lv J."/>
            <person name="Arendt D."/>
            <person name="Savage R."/>
            <person name="Osoegawa K."/>
            <person name="de Jong P."/>
            <person name="Grimwood J."/>
            <person name="Chapman J.A."/>
            <person name="Shapiro H."/>
            <person name="Aerts A."/>
            <person name="Otillar R.P."/>
            <person name="Terry A.Y."/>
            <person name="Boore J.L."/>
            <person name="Grigoriev I.V."/>
            <person name="Lindberg D.R."/>
            <person name="Seaver E.C."/>
            <person name="Weisblat D.A."/>
            <person name="Putnam N.H."/>
            <person name="Rokhsar D.S."/>
        </authorList>
    </citation>
    <scope>NUCLEOTIDE SEQUENCE [LARGE SCALE GENOMIC DNA]</scope>
</reference>
<dbReference type="SMART" id="SM00312">
    <property type="entry name" value="PX"/>
    <property type="match status" value="1"/>
</dbReference>
<evidence type="ECO:0000256" key="2">
    <source>
        <dbReference type="ARBA" id="ARBA00022737"/>
    </source>
</evidence>
<dbReference type="HOGENOM" id="CLU_029070_0_0_1"/>
<dbReference type="Proteomes" id="UP000030746">
    <property type="component" value="Unassembled WGS sequence"/>
</dbReference>
<dbReference type="PROSITE" id="PS50195">
    <property type="entry name" value="PX"/>
    <property type="match status" value="1"/>
</dbReference>
<dbReference type="SMART" id="SM00369">
    <property type="entry name" value="LRR_TYP"/>
    <property type="match status" value="3"/>
</dbReference>
<dbReference type="AlphaFoldDB" id="V4B568"/>
<dbReference type="SMART" id="SM00365">
    <property type="entry name" value="LRR_SD22"/>
    <property type="match status" value="3"/>
</dbReference>
<dbReference type="PROSITE" id="PS51450">
    <property type="entry name" value="LRR"/>
    <property type="match status" value="3"/>
</dbReference>
<dbReference type="OMA" id="IASIKWT"/>
<keyword evidence="5" id="KW-1185">Reference proteome</keyword>
<sequence length="473" mass="54341">MAHFGKDPENFSPTRTIRIPRAEARENFTVYIIEVNVGCYTWTVEHRYSDFHELHDKLVSTHRLDKNLLPKKKVFGNQNDAFIKKRQADLESYLQTILYYVAQKIPSVLASFLEFEEYEIHGLTQSLAEELYNKGESILQLRETYTLSALQLYALTERLKLPEPTCDSGDVKKDLGHILDFITRLKYLKVYGGNEDVGSSNINMNKLIFDLTLFKSLEYVEILNCSASAVKGLETVKQTLQTLSVHNTLTDIREILLPDARHWKAEDGTLVVSYWDSLEQVDISHNSISFIDESIQMVPNVERLDLSRNKIREMKHFQWLSQLTYLDLSHNMLDNPESLHTKLGNLKTLKLAGNKLTHLQAFSKLFSLETLDISHNDITKIEDVAPVNGLPCLENLLLRGNPVTMVLDYRTKVFELFADRVTEVCLDMEKASQKEQDTVAVLVALQKAKNSKERAKQIKSRKVGDSNYYQHLI</sequence>
<dbReference type="FunFam" id="3.30.1520.10:FF:000020">
    <property type="entry name" value="nischarin isoform X1"/>
    <property type="match status" value="1"/>
</dbReference>
<dbReference type="InterPro" id="IPR036871">
    <property type="entry name" value="PX_dom_sf"/>
</dbReference>
<evidence type="ECO:0000256" key="1">
    <source>
        <dbReference type="ARBA" id="ARBA00022614"/>
    </source>
</evidence>
<dbReference type="SUPFAM" id="SSF52075">
    <property type="entry name" value="Outer arm dynein light chain 1"/>
    <property type="match status" value="1"/>
</dbReference>
<dbReference type="PANTHER" id="PTHR15454:SF35">
    <property type="entry name" value="NISCHARIN"/>
    <property type="match status" value="1"/>
</dbReference>
<dbReference type="InterPro" id="IPR003591">
    <property type="entry name" value="Leu-rich_rpt_typical-subtyp"/>
</dbReference>
<dbReference type="GO" id="GO:0035091">
    <property type="term" value="F:phosphatidylinositol binding"/>
    <property type="evidence" value="ECO:0007669"/>
    <property type="project" value="InterPro"/>
</dbReference>
<protein>
    <recommendedName>
        <fullName evidence="3">PX domain-containing protein</fullName>
    </recommendedName>
</protein>
<accession>V4B568</accession>
<dbReference type="PANTHER" id="PTHR15454">
    <property type="entry name" value="NISCHARIN RELATED"/>
    <property type="match status" value="1"/>
</dbReference>
<dbReference type="KEGG" id="lgi:LOTGIDRAFT_222459"/>
<organism evidence="4 5">
    <name type="scientific">Lottia gigantea</name>
    <name type="common">Giant owl limpet</name>
    <dbReference type="NCBI Taxonomy" id="225164"/>
    <lineage>
        <taxon>Eukaryota</taxon>
        <taxon>Metazoa</taxon>
        <taxon>Spiralia</taxon>
        <taxon>Lophotrochozoa</taxon>
        <taxon>Mollusca</taxon>
        <taxon>Gastropoda</taxon>
        <taxon>Patellogastropoda</taxon>
        <taxon>Lottioidea</taxon>
        <taxon>Lottiidae</taxon>
        <taxon>Lottia</taxon>
    </lineage>
</organism>
<dbReference type="CTD" id="20247055"/>
<dbReference type="RefSeq" id="XP_009065641.1">
    <property type="nucleotide sequence ID" value="XM_009067393.1"/>
</dbReference>
<gene>
    <name evidence="4" type="ORF">LOTGIDRAFT_222459</name>
</gene>
<dbReference type="InterPro" id="IPR001611">
    <property type="entry name" value="Leu-rich_rpt"/>
</dbReference>
<dbReference type="Gene3D" id="3.30.1520.10">
    <property type="entry name" value="Phox-like domain"/>
    <property type="match status" value="1"/>
</dbReference>
<dbReference type="Pfam" id="PF13855">
    <property type="entry name" value="LRR_8"/>
    <property type="match status" value="2"/>
</dbReference>
<dbReference type="STRING" id="225164.V4B568"/>
<evidence type="ECO:0000313" key="4">
    <source>
        <dbReference type="EMBL" id="ESO83609.1"/>
    </source>
</evidence>
<dbReference type="InterPro" id="IPR001683">
    <property type="entry name" value="PX_dom"/>
</dbReference>
<dbReference type="Gene3D" id="3.80.10.10">
    <property type="entry name" value="Ribonuclease Inhibitor"/>
    <property type="match status" value="2"/>
</dbReference>
<dbReference type="InterPro" id="IPR032675">
    <property type="entry name" value="LRR_dom_sf"/>
</dbReference>
<keyword evidence="2" id="KW-0677">Repeat</keyword>
<feature type="domain" description="PX" evidence="3">
    <location>
        <begin position="9"/>
        <end position="119"/>
    </location>
</feature>
<dbReference type="EMBL" id="KB203629">
    <property type="protein sequence ID" value="ESO83609.1"/>
    <property type="molecule type" value="Genomic_DNA"/>
</dbReference>
<dbReference type="GO" id="GO:0005737">
    <property type="term" value="C:cytoplasm"/>
    <property type="evidence" value="ECO:0007669"/>
    <property type="project" value="TreeGrafter"/>
</dbReference>
<name>V4B568_LOTGI</name>
<evidence type="ECO:0000313" key="5">
    <source>
        <dbReference type="Proteomes" id="UP000030746"/>
    </source>
</evidence>
<dbReference type="OrthoDB" id="6138873at2759"/>
<dbReference type="SUPFAM" id="SSF64268">
    <property type="entry name" value="PX domain"/>
    <property type="match status" value="1"/>
</dbReference>
<dbReference type="GeneID" id="20247055"/>
<proteinExistence type="predicted"/>